<name>A0ACC2B5S6_DIPCM</name>
<keyword evidence="2" id="KW-1185">Reference proteome</keyword>
<sequence length="668" mass="74573">MDILDFISDWGLPQLKSWNVSDDMIPSPFEERHAEYYNPNSKRRKLNPADSLQEEAWLNWLDMSCSSPETENEPLLEETKYGLPSGTNQSEELNDEEKNTLNNLMKYLLDPEEKVCKETNVFSDETLGDHILVDRPTSDHEMQLHDIMKCLLEPHAKDSQEVDVSSSKSSEKQSLSSSATSAELQIEDPQTPETSSGNTEGRGSDQQLEEFSDSDSEEVMILDSEDSNKQPERLQRVGSSDADGAVTAKDNKWEELQISKGSHPASPASSEETEFFRCYSPQTEEDYNAVSLVHLLTACAEAVTSGNQDLAAVILAKIEHLVSPKESAFQRVASYFYQSLQSVITQELPADDNITPSAETITGAFQLLHEVSPYNKFAHLTANQAIMEAVEDETVVHIIDFDIMEGLQWPPLIEALATRSNEVSFLQITAVQLEGAPNTLSSSLELTGRRLTEFADSLQIPFSFETVVLDEETACLQLDGADQGGALIANCMLQLPHMTSRNPKSIFSFISAISKMEIKLVTISDDALKCRSTDFTERFFEILHHSCALFDSVEASLSMHNLARAMIETTFLAPRIWSTVASICQQQEKDQEVGRARSTHIMQELGFEPLSISHYNQIQAELLLAFFKEGYRIEDEGDELAICWGDRPLVAVSTWKCSASPNDLSTYI</sequence>
<reference evidence="2" key="1">
    <citation type="journal article" date="2024" name="Proc. Natl. Acad. Sci. U.S.A.">
        <title>Extraordinary preservation of gene collinearity over three hundred million years revealed in homosporous lycophytes.</title>
        <authorList>
            <person name="Li C."/>
            <person name="Wickell D."/>
            <person name="Kuo L.Y."/>
            <person name="Chen X."/>
            <person name="Nie B."/>
            <person name="Liao X."/>
            <person name="Peng D."/>
            <person name="Ji J."/>
            <person name="Jenkins J."/>
            <person name="Williams M."/>
            <person name="Shu S."/>
            <person name="Plott C."/>
            <person name="Barry K."/>
            <person name="Rajasekar S."/>
            <person name="Grimwood J."/>
            <person name="Han X."/>
            <person name="Sun S."/>
            <person name="Hou Z."/>
            <person name="He W."/>
            <person name="Dai G."/>
            <person name="Sun C."/>
            <person name="Schmutz J."/>
            <person name="Leebens-Mack J.H."/>
            <person name="Li F.W."/>
            <person name="Wang L."/>
        </authorList>
    </citation>
    <scope>NUCLEOTIDE SEQUENCE [LARGE SCALE GENOMIC DNA]</scope>
    <source>
        <strain evidence="2">cv. PW_Plant_1</strain>
    </source>
</reference>
<dbReference type="Proteomes" id="UP001162992">
    <property type="component" value="Chromosome 17"/>
</dbReference>
<comment type="caution">
    <text evidence="1">The sequence shown here is derived from an EMBL/GenBank/DDBJ whole genome shotgun (WGS) entry which is preliminary data.</text>
</comment>
<organism evidence="1 2">
    <name type="scientific">Diphasiastrum complanatum</name>
    <name type="common">Issler's clubmoss</name>
    <name type="synonym">Lycopodium complanatum</name>
    <dbReference type="NCBI Taxonomy" id="34168"/>
    <lineage>
        <taxon>Eukaryota</taxon>
        <taxon>Viridiplantae</taxon>
        <taxon>Streptophyta</taxon>
        <taxon>Embryophyta</taxon>
        <taxon>Tracheophyta</taxon>
        <taxon>Lycopodiopsida</taxon>
        <taxon>Lycopodiales</taxon>
        <taxon>Lycopodiaceae</taxon>
        <taxon>Lycopodioideae</taxon>
        <taxon>Diphasiastrum</taxon>
    </lineage>
</organism>
<gene>
    <name evidence="1" type="ORF">O6H91_17G037800</name>
</gene>
<accession>A0ACC2B5S6</accession>
<evidence type="ECO:0000313" key="2">
    <source>
        <dbReference type="Proteomes" id="UP001162992"/>
    </source>
</evidence>
<dbReference type="EMBL" id="CM055108">
    <property type="protein sequence ID" value="KAJ7525136.1"/>
    <property type="molecule type" value="Genomic_DNA"/>
</dbReference>
<proteinExistence type="predicted"/>
<protein>
    <submittedName>
        <fullName evidence="1">Uncharacterized protein</fullName>
    </submittedName>
</protein>
<evidence type="ECO:0000313" key="1">
    <source>
        <dbReference type="EMBL" id="KAJ7525136.1"/>
    </source>
</evidence>